<dbReference type="SUPFAM" id="SSF52540">
    <property type="entry name" value="P-loop containing nucleoside triphosphate hydrolases"/>
    <property type="match status" value="2"/>
</dbReference>
<feature type="binding site" evidence="11">
    <location>
        <begin position="175"/>
        <end position="182"/>
    </location>
    <ligand>
        <name>ATP</name>
        <dbReference type="ChEBI" id="CHEBI:30616"/>
    </ligand>
</feature>
<dbReference type="Pfam" id="PF13245">
    <property type="entry name" value="AAA_19"/>
    <property type="match status" value="1"/>
</dbReference>
<evidence type="ECO:0000256" key="11">
    <source>
        <dbReference type="HAMAP-Rule" id="MF_01487"/>
    </source>
</evidence>
<dbReference type="GO" id="GO:0016887">
    <property type="term" value="F:ATP hydrolysis activity"/>
    <property type="evidence" value="ECO:0007669"/>
    <property type="project" value="RHEA"/>
</dbReference>
<evidence type="ECO:0000256" key="3">
    <source>
        <dbReference type="ARBA" id="ARBA00022763"/>
    </source>
</evidence>
<dbReference type="SMART" id="SM00382">
    <property type="entry name" value="AAA"/>
    <property type="match status" value="1"/>
</dbReference>
<dbReference type="GO" id="GO:0017116">
    <property type="term" value="F:single-stranded DNA helicase activity"/>
    <property type="evidence" value="ECO:0007669"/>
    <property type="project" value="TreeGrafter"/>
</dbReference>
<dbReference type="Pfam" id="PF21185">
    <property type="entry name" value="RecD_N"/>
    <property type="match status" value="1"/>
</dbReference>
<dbReference type="Pfam" id="PF13538">
    <property type="entry name" value="UvrD_C_2"/>
    <property type="match status" value="1"/>
</dbReference>
<dbReference type="InterPro" id="IPR050534">
    <property type="entry name" value="Coronavir_polyprotein_1ab"/>
</dbReference>
<dbReference type="PANTHER" id="PTHR43788:SF6">
    <property type="entry name" value="DNA HELICASE B"/>
    <property type="match status" value="1"/>
</dbReference>
<evidence type="ECO:0000256" key="7">
    <source>
        <dbReference type="ARBA" id="ARBA00022840"/>
    </source>
</evidence>
<dbReference type="Gene3D" id="3.40.50.300">
    <property type="entry name" value="P-loop containing nucleotide triphosphate hydrolases"/>
    <property type="match status" value="3"/>
</dbReference>
<evidence type="ECO:0000256" key="9">
    <source>
        <dbReference type="ARBA" id="ARBA00023204"/>
    </source>
</evidence>
<gene>
    <name evidence="11" type="primary">recD</name>
    <name evidence="13" type="ORF">AYY17_11995</name>
</gene>
<reference evidence="13 14" key="1">
    <citation type="submission" date="2016-06" db="EMBL/GenBank/DDBJ databases">
        <authorList>
            <person name="Kjaerup R.B."/>
            <person name="Dalgaard T.S."/>
            <person name="Juul-Madsen H.R."/>
        </authorList>
    </citation>
    <scope>NUCLEOTIDE SEQUENCE [LARGE SCALE GENOMIC DNA]</scope>
    <source>
        <strain evidence="13 14">GCSL-Mp3</strain>
    </source>
</reference>
<dbReference type="InterPro" id="IPR027785">
    <property type="entry name" value="UvrD-like_helicase_C"/>
</dbReference>
<dbReference type="HAMAP" id="MF_01487">
    <property type="entry name" value="RecD"/>
    <property type="match status" value="1"/>
</dbReference>
<dbReference type="GO" id="GO:0003677">
    <property type="term" value="F:DNA binding"/>
    <property type="evidence" value="ECO:0007669"/>
    <property type="project" value="UniProtKB-UniRule"/>
</dbReference>
<comment type="similarity">
    <text evidence="11">Belongs to the RecD family.</text>
</comment>
<dbReference type="GO" id="GO:0005524">
    <property type="term" value="F:ATP binding"/>
    <property type="evidence" value="ECO:0007669"/>
    <property type="project" value="UniProtKB-UniRule"/>
</dbReference>
<dbReference type="Gene3D" id="1.10.10.1020">
    <property type="entry name" value="RecBCD complex, subunit RecD, N-terminal domain"/>
    <property type="match status" value="1"/>
</dbReference>
<dbReference type="GO" id="GO:0000724">
    <property type="term" value="P:double-strand break repair via homologous recombination"/>
    <property type="evidence" value="ECO:0007669"/>
    <property type="project" value="UniProtKB-UniRule"/>
</dbReference>
<keyword evidence="2 11" id="KW-0547">Nucleotide-binding</keyword>
<dbReference type="CDD" id="cd18809">
    <property type="entry name" value="SF1_C_RecD"/>
    <property type="match status" value="1"/>
</dbReference>
<evidence type="ECO:0000313" key="13">
    <source>
        <dbReference type="EMBL" id="OBU03005.1"/>
    </source>
</evidence>
<dbReference type="InterPro" id="IPR041851">
    <property type="entry name" value="RecD_N_sf"/>
</dbReference>
<evidence type="ECO:0000256" key="2">
    <source>
        <dbReference type="ARBA" id="ARBA00022741"/>
    </source>
</evidence>
<evidence type="ECO:0000256" key="5">
    <source>
        <dbReference type="ARBA" id="ARBA00022806"/>
    </source>
</evidence>
<dbReference type="InterPro" id="IPR003593">
    <property type="entry name" value="AAA+_ATPase"/>
</dbReference>
<keyword evidence="10 11" id="KW-0413">Isomerase</keyword>
<comment type="miscellaneous">
    <text evidence="11">In the RecBCD complex, RecB has a slow 3'-5' helicase, an exonuclease activity and loads RecA onto ssDNA, RecD has a fast 5'-3' helicase activity, while RecC stimulates the ATPase and processivity of the RecB helicase and contributes to recognition of the Chi site.</text>
</comment>
<dbReference type="RefSeq" id="WP_067426295.1">
    <property type="nucleotide sequence ID" value="NZ_LZEX01000044.1"/>
</dbReference>
<protein>
    <recommendedName>
        <fullName evidence="11">RecBCD enzyme subunit RecD</fullName>
        <ecNumber evidence="11">5.6.2.3</ecNumber>
    </recommendedName>
    <alternativeName>
        <fullName evidence="11">DNA 5'-3' helicase subunit RecD</fullName>
    </alternativeName>
    <alternativeName>
        <fullName evidence="11">Exonuclease V subunit RecD</fullName>
        <shortName evidence="11">ExoV subunit RecD</shortName>
    </alternativeName>
    <alternativeName>
        <fullName evidence="11">Helicase/nuclease RecBCD subunit RecD</fullName>
    </alternativeName>
</protein>
<dbReference type="InterPro" id="IPR027417">
    <property type="entry name" value="P-loop_NTPase"/>
</dbReference>
<dbReference type="InterPro" id="IPR006344">
    <property type="entry name" value="RecD"/>
</dbReference>
<dbReference type="GO" id="GO:0008854">
    <property type="term" value="F:exodeoxyribonuclease V activity"/>
    <property type="evidence" value="ECO:0007669"/>
    <property type="project" value="InterPro"/>
</dbReference>
<keyword evidence="6 11" id="KW-0269">Exonuclease</keyword>
<dbReference type="STRING" id="368603.AYY16_14820"/>
<dbReference type="AlphaFoldDB" id="A0A1B8H1P8"/>
<comment type="function">
    <text evidence="11">A helicase/nuclease that prepares dsDNA breaks (DSB) for recombinational DNA repair. Binds to DSBs and unwinds DNA via a highly rapid and processive ATP-dependent bidirectional helicase activity. Unwinds dsDNA until it encounters a Chi (crossover hotspot instigator) sequence from the 3' direction. Cuts ssDNA a few nucleotides 3' to the Chi site. The properties and activities of the enzyme are changed at Chi. The Chi-altered holoenzyme produces a long 3'-ssDNA overhang and facilitates RecA-binding to the ssDNA for homologous DNA recombination and repair. Holoenzyme degrades any linearized DNA that is unable to undergo homologous recombination. In the holoenzyme this subunit has ssDNA-dependent ATPase and 5'-3' helicase activity. When added to pre-assembled RecBC greatly stimulates nuclease activity and augments holoenzyme processivity. Negatively regulates the RecA-loading ability of RecBCD.</text>
</comment>
<proteinExistence type="inferred from homology"/>
<evidence type="ECO:0000256" key="1">
    <source>
        <dbReference type="ARBA" id="ARBA00022722"/>
    </source>
</evidence>
<dbReference type="GO" id="GO:0009338">
    <property type="term" value="C:exodeoxyribonuclease V complex"/>
    <property type="evidence" value="ECO:0007669"/>
    <property type="project" value="InterPro"/>
</dbReference>
<dbReference type="NCBIfam" id="TIGR01447">
    <property type="entry name" value="recD"/>
    <property type="match status" value="1"/>
</dbReference>
<evidence type="ECO:0000259" key="12">
    <source>
        <dbReference type="SMART" id="SM00382"/>
    </source>
</evidence>
<dbReference type="CDD" id="cd17933">
    <property type="entry name" value="DEXSc_RecD-like"/>
    <property type="match status" value="1"/>
</dbReference>
<evidence type="ECO:0000256" key="4">
    <source>
        <dbReference type="ARBA" id="ARBA00022801"/>
    </source>
</evidence>
<evidence type="ECO:0000256" key="6">
    <source>
        <dbReference type="ARBA" id="ARBA00022839"/>
    </source>
</evidence>
<dbReference type="NCBIfam" id="NF008127">
    <property type="entry name" value="PRK10875.1"/>
    <property type="match status" value="1"/>
</dbReference>
<evidence type="ECO:0000313" key="14">
    <source>
        <dbReference type="Proteomes" id="UP000092247"/>
    </source>
</evidence>
<keyword evidence="1 11" id="KW-0540">Nuclease</keyword>
<dbReference type="EMBL" id="LZEX01000044">
    <property type="protein sequence ID" value="OBU03005.1"/>
    <property type="molecule type" value="Genomic_DNA"/>
</dbReference>
<dbReference type="PANTHER" id="PTHR43788">
    <property type="entry name" value="DNA2/NAM7 HELICASE FAMILY MEMBER"/>
    <property type="match status" value="1"/>
</dbReference>
<accession>A0A1B8H1P8</accession>
<keyword evidence="9 11" id="KW-0234">DNA repair</keyword>
<organism evidence="13 14">
    <name type="scientific">Morganella psychrotolerans</name>
    <dbReference type="NCBI Taxonomy" id="368603"/>
    <lineage>
        <taxon>Bacteria</taxon>
        <taxon>Pseudomonadati</taxon>
        <taxon>Pseudomonadota</taxon>
        <taxon>Gammaproteobacteria</taxon>
        <taxon>Enterobacterales</taxon>
        <taxon>Morganellaceae</taxon>
        <taxon>Morganella</taxon>
    </lineage>
</organism>
<dbReference type="InterPro" id="IPR049550">
    <property type="entry name" value="RecD_N"/>
</dbReference>
<keyword evidence="7 11" id="KW-0067">ATP-binding</keyword>
<sequence length="611" mass="67087">MNAHLQTLCTEQILRPLDCQFAAMLATDDAPLLQLVFALLSAQTGAGHVCLPLSRIAPLMEQGGRHAELLQSVWRALGEPSVAQISSTLSVSDAVSDGSLPAPVVLSGTNLYLHRMWQYECQVAAYFSQPQPATQDPESIRPLLDALFGLSVPETDWQKVAAAVAVSSRTAVISGGPGTGKTTTVARILAALVQSAPRQLLIELAAPTGKAAARLTESLGSAIEQLTLTDEQRTMIPKQAKTLHRLLGAQPDSRQMRHHHKNPLPLDILIVDEASMVDLPMMAALIDALPPQARLILLGDKDQLASVEAGAVLGDICRFAKEGYTPERRLVLEAMTGCLLPETIPAHPVNVQDHLCLLRKSFRFDENSGIGQLAAAVNQGDARETMAILNGQRSDVRYVPLEDENGYPQVLTDTMTAYLPFLSLVKKQADPAVVLHAFNQFRLLCALREGPFGVEGLNERIERLLHQQGHIRRPLIHRLRGYHGKPVMINRNDSPLGLFNGDIGIMLRDDKNELRVYFQLPDGTIKSIQPSRLPAHETAYVMTVHKSQGSEFAHTALVLPVQISPLVSRELLYTALTRAKQFLTVYSREECLRRAVKTPTQRYSGLSERLR</sequence>
<dbReference type="Proteomes" id="UP000092247">
    <property type="component" value="Unassembled WGS sequence"/>
</dbReference>
<keyword evidence="5 11" id="KW-0347">Helicase</keyword>
<evidence type="ECO:0000256" key="8">
    <source>
        <dbReference type="ARBA" id="ARBA00023125"/>
    </source>
</evidence>
<dbReference type="EC" id="5.6.2.3" evidence="11"/>
<keyword evidence="3 11" id="KW-0227">DNA damage</keyword>
<keyword evidence="8 11" id="KW-0238">DNA-binding</keyword>
<name>A0A1B8H1P8_9GAMM</name>
<comment type="caution">
    <text evidence="13">The sequence shown here is derived from an EMBL/GenBank/DDBJ whole genome shotgun (WGS) entry which is preliminary data.</text>
</comment>
<feature type="domain" description="AAA+ ATPase" evidence="12">
    <location>
        <begin position="167"/>
        <end position="323"/>
    </location>
</feature>
<comment type="subunit">
    <text evidence="11">Heterotrimer of RecB, RecC and RecD. All subunits contribute to DNA-binding.</text>
</comment>
<dbReference type="GO" id="GO:0043139">
    <property type="term" value="F:5'-3' DNA helicase activity"/>
    <property type="evidence" value="ECO:0007669"/>
    <property type="project" value="UniProtKB-UniRule"/>
</dbReference>
<dbReference type="FunFam" id="3.40.50.300:FF:000912">
    <property type="entry name" value="RecBCD enzyme subunit RecD"/>
    <property type="match status" value="1"/>
</dbReference>
<keyword evidence="4 11" id="KW-0378">Hydrolase</keyword>
<comment type="catalytic activity">
    <reaction evidence="11">
        <text>ATP + H2O = ADP + phosphate + H(+)</text>
        <dbReference type="Rhea" id="RHEA:13065"/>
        <dbReference type="ChEBI" id="CHEBI:15377"/>
        <dbReference type="ChEBI" id="CHEBI:15378"/>
        <dbReference type="ChEBI" id="CHEBI:30616"/>
        <dbReference type="ChEBI" id="CHEBI:43474"/>
        <dbReference type="ChEBI" id="CHEBI:456216"/>
        <dbReference type="EC" id="5.6.2.3"/>
    </reaction>
</comment>
<evidence type="ECO:0000256" key="10">
    <source>
        <dbReference type="ARBA" id="ARBA00023235"/>
    </source>
</evidence>